<dbReference type="GO" id="GO:0005886">
    <property type="term" value="C:plasma membrane"/>
    <property type="evidence" value="ECO:0007669"/>
    <property type="project" value="UniProtKB-SubCell"/>
</dbReference>
<feature type="transmembrane region" description="Helical" evidence="5">
    <location>
        <begin position="30"/>
        <end position="55"/>
    </location>
</feature>
<keyword evidence="4 5" id="KW-0472">Membrane</keyword>
<dbReference type="PANTHER" id="PTHR43701">
    <property type="entry name" value="MEMBRANE TRANSPORTER PROTEIN MJ0441-RELATED"/>
    <property type="match status" value="1"/>
</dbReference>
<feature type="transmembrane region" description="Helical" evidence="5">
    <location>
        <begin position="75"/>
        <end position="95"/>
    </location>
</feature>
<proteinExistence type="inferred from homology"/>
<feature type="transmembrane region" description="Helical" evidence="5">
    <location>
        <begin position="101"/>
        <end position="122"/>
    </location>
</feature>
<dbReference type="EMBL" id="DSJL01000011">
    <property type="protein sequence ID" value="HEF65720.1"/>
    <property type="molecule type" value="Genomic_DNA"/>
</dbReference>
<evidence type="ECO:0000256" key="1">
    <source>
        <dbReference type="ARBA" id="ARBA00004141"/>
    </source>
</evidence>
<feature type="transmembrane region" description="Helical" evidence="5">
    <location>
        <begin position="195"/>
        <end position="216"/>
    </location>
</feature>
<keyword evidence="2 5" id="KW-0812">Transmembrane</keyword>
<dbReference type="InterPro" id="IPR002781">
    <property type="entry name" value="TM_pro_TauE-like"/>
</dbReference>
<comment type="caution">
    <text evidence="6">The sequence shown here is derived from an EMBL/GenBank/DDBJ whole genome shotgun (WGS) entry which is preliminary data.</text>
</comment>
<evidence type="ECO:0000256" key="2">
    <source>
        <dbReference type="ARBA" id="ARBA00022692"/>
    </source>
</evidence>
<evidence type="ECO:0000313" key="6">
    <source>
        <dbReference type="EMBL" id="HEF65720.1"/>
    </source>
</evidence>
<protein>
    <recommendedName>
        <fullName evidence="5">Probable membrane transporter protein</fullName>
    </recommendedName>
</protein>
<accession>A0A7C1K0S6</accession>
<dbReference type="InterPro" id="IPR051598">
    <property type="entry name" value="TSUP/Inactive_protease-like"/>
</dbReference>
<dbReference type="PANTHER" id="PTHR43701:SF2">
    <property type="entry name" value="MEMBRANE TRANSPORTER PROTEIN YJNA-RELATED"/>
    <property type="match status" value="1"/>
</dbReference>
<keyword evidence="5" id="KW-1003">Cell membrane</keyword>
<dbReference type="AlphaFoldDB" id="A0A7C1K0S6"/>
<evidence type="ECO:0000256" key="4">
    <source>
        <dbReference type="ARBA" id="ARBA00023136"/>
    </source>
</evidence>
<evidence type="ECO:0000256" key="5">
    <source>
        <dbReference type="RuleBase" id="RU363041"/>
    </source>
</evidence>
<gene>
    <name evidence="6" type="ORF">ENP47_09005</name>
</gene>
<feature type="transmembrane region" description="Helical" evidence="5">
    <location>
        <begin position="165"/>
        <end position="188"/>
    </location>
</feature>
<keyword evidence="3 5" id="KW-1133">Transmembrane helix</keyword>
<feature type="transmembrane region" description="Helical" evidence="5">
    <location>
        <begin position="255"/>
        <end position="274"/>
    </location>
</feature>
<name>A0A7C1K0S6_THERO</name>
<dbReference type="Pfam" id="PF01925">
    <property type="entry name" value="TauE"/>
    <property type="match status" value="1"/>
</dbReference>
<reference evidence="6" key="1">
    <citation type="journal article" date="2020" name="mSystems">
        <title>Genome- and Community-Level Interaction Insights into Carbon Utilization and Element Cycling Functions of Hydrothermarchaeota in Hydrothermal Sediment.</title>
        <authorList>
            <person name="Zhou Z."/>
            <person name="Liu Y."/>
            <person name="Xu W."/>
            <person name="Pan J."/>
            <person name="Luo Z.H."/>
            <person name="Li M."/>
        </authorList>
    </citation>
    <scope>NUCLEOTIDE SEQUENCE [LARGE SCALE GENOMIC DNA]</scope>
    <source>
        <strain evidence="6">SpSt-222</strain>
    </source>
</reference>
<evidence type="ECO:0000256" key="3">
    <source>
        <dbReference type="ARBA" id="ARBA00022989"/>
    </source>
</evidence>
<sequence length="280" mass="28906">MSYWTELAILLVAALSGTLGAMVGLGGGVFMVPIFSAFLGVPIKFAIAASALAVIVNSLGGASVYLQHRMVNLRLALVMLVATALGAIVGALLVASAPVNALRLVFSLALYAMIVLLSLQRATAHPVTTGPDRFQLAASFFDPAVGGLVSYIPQRVLLGTASSTVAGLLSGLLGVGGGFVQVPLMNVLMRVPVKAAAATSAYMIGVTVVGSVLLYYANELFVPQVAVPAALGVFLGSQVGSRLGRRVHGRWLKRVLMVILLYLATTLLLQALGVPVPGTR</sequence>
<comment type="subcellular location">
    <subcellularLocation>
        <location evidence="5">Cell membrane</location>
        <topology evidence="5">Multi-pass membrane protein</topology>
    </subcellularLocation>
    <subcellularLocation>
        <location evidence="1">Membrane</location>
        <topology evidence="1">Multi-pass membrane protein</topology>
    </subcellularLocation>
</comment>
<comment type="similarity">
    <text evidence="5">Belongs to the 4-toluene sulfonate uptake permease (TSUP) (TC 2.A.102) family.</text>
</comment>
<organism evidence="6">
    <name type="scientific">Thermomicrobium roseum</name>
    <dbReference type="NCBI Taxonomy" id="500"/>
    <lineage>
        <taxon>Bacteria</taxon>
        <taxon>Pseudomonadati</taxon>
        <taxon>Thermomicrobiota</taxon>
        <taxon>Thermomicrobia</taxon>
        <taxon>Thermomicrobiales</taxon>
        <taxon>Thermomicrobiaceae</taxon>
        <taxon>Thermomicrobium</taxon>
    </lineage>
</organism>